<evidence type="ECO:0000313" key="15">
    <source>
        <dbReference type="Proteomes" id="UP000077266"/>
    </source>
</evidence>
<evidence type="ECO:0000256" key="6">
    <source>
        <dbReference type="ARBA" id="ARBA00022695"/>
    </source>
</evidence>
<dbReference type="SUPFAM" id="SSF52402">
    <property type="entry name" value="Adenine nucleotide alpha hydrolases-like"/>
    <property type="match status" value="1"/>
</dbReference>
<evidence type="ECO:0000256" key="1">
    <source>
        <dbReference type="ARBA" id="ARBA00004726"/>
    </source>
</evidence>
<evidence type="ECO:0000256" key="12">
    <source>
        <dbReference type="ARBA" id="ARBA00049494"/>
    </source>
</evidence>
<feature type="non-terminal residue" evidence="14">
    <location>
        <position position="235"/>
    </location>
</feature>
<keyword evidence="8" id="KW-0274">FAD</keyword>
<keyword evidence="7" id="KW-0547">Nucleotide-binding</keyword>
<gene>
    <name evidence="14" type="ORF">EXIGLDRAFT_604437</name>
</gene>
<comment type="pathway">
    <text evidence="1">Cofactor biosynthesis; FAD biosynthesis; FAD from FMN: step 1/1.</text>
</comment>
<dbReference type="InParanoid" id="A0A165N879"/>
<feature type="domain" description="Phosphoadenosine phosphosulphate reductase" evidence="13">
    <location>
        <begin position="41"/>
        <end position="220"/>
    </location>
</feature>
<evidence type="ECO:0000256" key="5">
    <source>
        <dbReference type="ARBA" id="ARBA00022679"/>
    </source>
</evidence>
<evidence type="ECO:0000256" key="8">
    <source>
        <dbReference type="ARBA" id="ARBA00022827"/>
    </source>
</evidence>
<dbReference type="FunCoup" id="A0A165N879">
    <property type="interactions" value="159"/>
</dbReference>
<keyword evidence="9" id="KW-0067">ATP-binding</keyword>
<keyword evidence="3" id="KW-0285">Flavoprotein</keyword>
<accession>A0A165N879</accession>
<evidence type="ECO:0000256" key="2">
    <source>
        <dbReference type="ARBA" id="ARBA00012393"/>
    </source>
</evidence>
<dbReference type="GO" id="GO:0016787">
    <property type="term" value="F:hydrolase activity"/>
    <property type="evidence" value="ECO:0007669"/>
    <property type="project" value="UniProtKB-KW"/>
</dbReference>
<protein>
    <recommendedName>
        <fullName evidence="2">FAD synthase</fullName>
        <ecNumber evidence="2">2.7.7.2</ecNumber>
    </recommendedName>
    <alternativeName>
        <fullName evidence="10">FAD pyrophosphorylase</fullName>
    </alternativeName>
    <alternativeName>
        <fullName evidence="11">FMN adenylyltransferase</fullName>
    </alternativeName>
</protein>
<dbReference type="Proteomes" id="UP000077266">
    <property type="component" value="Unassembled WGS sequence"/>
</dbReference>
<keyword evidence="5" id="KW-0808">Transferase</keyword>
<dbReference type="STRING" id="1314781.A0A165N879"/>
<dbReference type="EMBL" id="KV425901">
    <property type="protein sequence ID" value="KZW00363.1"/>
    <property type="molecule type" value="Genomic_DNA"/>
</dbReference>
<sequence>MHLDVAAVYELAEADSALGRLVKEAIEVIDRALDEQGEDHVALSFNGGKDCKWTTHAAGTVLVHLLAAVLARRASVSHTNGDGAHAPRTIPTIYIPCKSPFSEMERFIDASVDVYGLDLFKSTMPDGAPVSNMKTALAAYKEHHPDKTAIFIGTRRADPHGGCLDFVNPTDPDWPQFLRVHPIINWTYSSIWDFLRTLKVPYCHLYDEGYTSLGSTFNTHRNPALWVKSPDGNDS</sequence>
<dbReference type="PANTHER" id="PTHR23293:SF9">
    <property type="entry name" value="FAD SYNTHASE"/>
    <property type="match status" value="1"/>
</dbReference>
<keyword evidence="4" id="KW-0288">FMN</keyword>
<dbReference type="EC" id="2.7.7.2" evidence="2"/>
<evidence type="ECO:0000313" key="14">
    <source>
        <dbReference type="EMBL" id="KZW00363.1"/>
    </source>
</evidence>
<dbReference type="Gene3D" id="3.40.50.620">
    <property type="entry name" value="HUPs"/>
    <property type="match status" value="1"/>
</dbReference>
<evidence type="ECO:0000256" key="10">
    <source>
        <dbReference type="ARBA" id="ARBA00031145"/>
    </source>
</evidence>
<evidence type="ECO:0000256" key="4">
    <source>
        <dbReference type="ARBA" id="ARBA00022643"/>
    </source>
</evidence>
<dbReference type="GO" id="GO:0005524">
    <property type="term" value="F:ATP binding"/>
    <property type="evidence" value="ECO:0007669"/>
    <property type="project" value="UniProtKB-KW"/>
</dbReference>
<dbReference type="CDD" id="cd23948">
    <property type="entry name" value="FAD_synthase"/>
    <property type="match status" value="1"/>
</dbReference>
<reference evidence="14 15" key="1">
    <citation type="journal article" date="2016" name="Mol. Biol. Evol.">
        <title>Comparative Genomics of Early-Diverging Mushroom-Forming Fungi Provides Insights into the Origins of Lignocellulose Decay Capabilities.</title>
        <authorList>
            <person name="Nagy L.G."/>
            <person name="Riley R."/>
            <person name="Tritt A."/>
            <person name="Adam C."/>
            <person name="Daum C."/>
            <person name="Floudas D."/>
            <person name="Sun H."/>
            <person name="Yadav J.S."/>
            <person name="Pangilinan J."/>
            <person name="Larsson K.H."/>
            <person name="Matsuura K."/>
            <person name="Barry K."/>
            <person name="Labutti K."/>
            <person name="Kuo R."/>
            <person name="Ohm R.A."/>
            <person name="Bhattacharya S.S."/>
            <person name="Shirouzu T."/>
            <person name="Yoshinaga Y."/>
            <person name="Martin F.M."/>
            <person name="Grigoriev I.V."/>
            <person name="Hibbett D.S."/>
        </authorList>
    </citation>
    <scope>NUCLEOTIDE SEQUENCE [LARGE SCALE GENOMIC DNA]</scope>
    <source>
        <strain evidence="14 15">HHB12029</strain>
    </source>
</reference>
<dbReference type="InterPro" id="IPR002500">
    <property type="entry name" value="PAPS_reduct_dom"/>
</dbReference>
<evidence type="ECO:0000256" key="9">
    <source>
        <dbReference type="ARBA" id="ARBA00022840"/>
    </source>
</evidence>
<keyword evidence="14" id="KW-0378">Hydrolase</keyword>
<dbReference type="InterPro" id="IPR014729">
    <property type="entry name" value="Rossmann-like_a/b/a_fold"/>
</dbReference>
<dbReference type="PANTHER" id="PTHR23293">
    <property type="entry name" value="FAD SYNTHETASE-RELATED FMN ADENYLYLTRANSFERASE"/>
    <property type="match status" value="1"/>
</dbReference>
<name>A0A165N879_EXIGL</name>
<dbReference type="GO" id="GO:0006747">
    <property type="term" value="P:FAD biosynthetic process"/>
    <property type="evidence" value="ECO:0007669"/>
    <property type="project" value="TreeGrafter"/>
</dbReference>
<organism evidence="14 15">
    <name type="scientific">Exidia glandulosa HHB12029</name>
    <dbReference type="NCBI Taxonomy" id="1314781"/>
    <lineage>
        <taxon>Eukaryota</taxon>
        <taxon>Fungi</taxon>
        <taxon>Dikarya</taxon>
        <taxon>Basidiomycota</taxon>
        <taxon>Agaricomycotina</taxon>
        <taxon>Agaricomycetes</taxon>
        <taxon>Auriculariales</taxon>
        <taxon>Exidiaceae</taxon>
        <taxon>Exidia</taxon>
    </lineage>
</organism>
<dbReference type="GO" id="GO:0003919">
    <property type="term" value="F:FMN adenylyltransferase activity"/>
    <property type="evidence" value="ECO:0007669"/>
    <property type="project" value="UniProtKB-EC"/>
</dbReference>
<proteinExistence type="predicted"/>
<dbReference type="AlphaFoldDB" id="A0A165N879"/>
<evidence type="ECO:0000256" key="3">
    <source>
        <dbReference type="ARBA" id="ARBA00022630"/>
    </source>
</evidence>
<dbReference type="OrthoDB" id="270728at2759"/>
<dbReference type="Pfam" id="PF01507">
    <property type="entry name" value="PAPS_reduct"/>
    <property type="match status" value="1"/>
</dbReference>
<keyword evidence="6" id="KW-0548">Nucleotidyltransferase</keyword>
<evidence type="ECO:0000256" key="7">
    <source>
        <dbReference type="ARBA" id="ARBA00022741"/>
    </source>
</evidence>
<evidence type="ECO:0000256" key="11">
    <source>
        <dbReference type="ARBA" id="ARBA00031871"/>
    </source>
</evidence>
<keyword evidence="15" id="KW-1185">Reference proteome</keyword>
<evidence type="ECO:0000259" key="13">
    <source>
        <dbReference type="Pfam" id="PF01507"/>
    </source>
</evidence>
<comment type="catalytic activity">
    <reaction evidence="12">
        <text>FMN + ATP + H(+) = FAD + diphosphate</text>
        <dbReference type="Rhea" id="RHEA:17237"/>
        <dbReference type="ChEBI" id="CHEBI:15378"/>
        <dbReference type="ChEBI" id="CHEBI:30616"/>
        <dbReference type="ChEBI" id="CHEBI:33019"/>
        <dbReference type="ChEBI" id="CHEBI:57692"/>
        <dbReference type="ChEBI" id="CHEBI:58210"/>
        <dbReference type="EC" id="2.7.7.2"/>
    </reaction>
</comment>